<dbReference type="InterPro" id="IPR001296">
    <property type="entry name" value="Glyco_trans_1"/>
</dbReference>
<feature type="domain" description="Glycosyl transferase family 1" evidence="10">
    <location>
        <begin position="281"/>
        <end position="445"/>
    </location>
</feature>
<dbReference type="InterPro" id="IPR007507">
    <property type="entry name" value="Glycos_transf_N"/>
</dbReference>
<comment type="pathway">
    <text evidence="2 9">Bacterial outer membrane biogenesis; LPS core biosynthesis.</text>
</comment>
<dbReference type="Pfam" id="PF04413">
    <property type="entry name" value="Glycos_transf_N"/>
    <property type="match status" value="1"/>
</dbReference>
<evidence type="ECO:0000313" key="13">
    <source>
        <dbReference type="Proteomes" id="UP001501083"/>
    </source>
</evidence>
<dbReference type="NCBIfam" id="NF004388">
    <property type="entry name" value="PRK05749.1-4"/>
    <property type="match status" value="1"/>
</dbReference>
<reference evidence="13" key="1">
    <citation type="journal article" date="2019" name="Int. J. Syst. Evol. Microbiol.">
        <title>The Global Catalogue of Microorganisms (GCM) 10K type strain sequencing project: providing services to taxonomists for standard genome sequencing and annotation.</title>
        <authorList>
            <consortium name="The Broad Institute Genomics Platform"/>
            <consortium name="The Broad Institute Genome Sequencing Center for Infectious Disease"/>
            <person name="Wu L."/>
            <person name="Ma J."/>
        </authorList>
    </citation>
    <scope>NUCLEOTIDE SEQUENCE [LARGE SCALE GENOMIC DNA]</scope>
    <source>
        <strain evidence="13">JCM 19212</strain>
    </source>
</reference>
<dbReference type="PANTHER" id="PTHR42755">
    <property type="entry name" value="3-DEOXY-MANNO-OCTULOSONATE CYTIDYLYLTRANSFERASE"/>
    <property type="match status" value="1"/>
</dbReference>
<evidence type="ECO:0000256" key="2">
    <source>
        <dbReference type="ARBA" id="ARBA00004713"/>
    </source>
</evidence>
<dbReference type="Gene3D" id="3.40.50.2000">
    <property type="entry name" value="Glycogen Phosphorylase B"/>
    <property type="match status" value="1"/>
</dbReference>
<feature type="domain" description="3-deoxy-D-manno-octulosonic-acid transferase N-terminal" evidence="11">
    <location>
        <begin position="81"/>
        <end position="258"/>
    </location>
</feature>
<keyword evidence="6 9" id="KW-0808">Transferase</keyword>
<organism evidence="12 13">
    <name type="scientific">Lysobacter panacisoli</name>
    <dbReference type="NCBI Taxonomy" id="1255263"/>
    <lineage>
        <taxon>Bacteria</taxon>
        <taxon>Pseudomonadati</taxon>
        <taxon>Pseudomonadota</taxon>
        <taxon>Gammaproteobacteria</taxon>
        <taxon>Lysobacterales</taxon>
        <taxon>Lysobacteraceae</taxon>
        <taxon>Lysobacter</taxon>
    </lineage>
</organism>
<evidence type="ECO:0000256" key="8">
    <source>
        <dbReference type="ARBA" id="ARBA00049183"/>
    </source>
</evidence>
<evidence type="ECO:0000259" key="11">
    <source>
        <dbReference type="Pfam" id="PF04413"/>
    </source>
</evidence>
<evidence type="ECO:0000256" key="5">
    <source>
        <dbReference type="ARBA" id="ARBA00022519"/>
    </source>
</evidence>
<keyword evidence="5" id="KW-0997">Cell inner membrane</keyword>
<protein>
    <recommendedName>
        <fullName evidence="4 9">3-deoxy-D-manno-octulosonic acid transferase</fullName>
        <shortName evidence="9">Kdo transferase</shortName>
        <ecNumber evidence="3 9">2.4.99.12</ecNumber>
    </recommendedName>
    <alternativeName>
        <fullName evidence="7 9">Lipid IV(A) 3-deoxy-D-manno-octulosonic acid transferase</fullName>
    </alternativeName>
</protein>
<gene>
    <name evidence="12" type="primary">waaA</name>
    <name evidence="12" type="ORF">GCM10025759_33230</name>
</gene>
<evidence type="ECO:0000259" key="10">
    <source>
        <dbReference type="Pfam" id="PF00534"/>
    </source>
</evidence>
<accession>A0ABP9LTZ0</accession>
<keyword evidence="13" id="KW-1185">Reference proteome</keyword>
<dbReference type="Pfam" id="PF00534">
    <property type="entry name" value="Glycos_transf_1"/>
    <property type="match status" value="1"/>
</dbReference>
<dbReference type="EC" id="2.4.99.12" evidence="3 9"/>
<evidence type="ECO:0000256" key="1">
    <source>
        <dbReference type="ARBA" id="ARBA00004196"/>
    </source>
</evidence>
<dbReference type="EMBL" id="BAABKY010000006">
    <property type="protein sequence ID" value="GAA5082125.1"/>
    <property type="molecule type" value="Genomic_DNA"/>
</dbReference>
<evidence type="ECO:0000256" key="4">
    <source>
        <dbReference type="ARBA" id="ARBA00019077"/>
    </source>
</evidence>
<sequence length="471" mass="52219">MDIREFYGLRRVAQQVPTVREQATRNLRLSVTAFVILVAMPTDPIERLLRGLYSVALYLLAPITVYHLIWRGLRQPSYFLRWQERYAFYGDRPSMRTLWVHAVSVGEVNAAVPLVNALRRARPDLRILVTTITPTGSERVQAAWGNAVEHVYLPYDLPGAVGRFLRHYRPYAALIMETELWPSLLFGCRDHGVPAVILNARLSERSLRGYRVLAPLVARALRTVRTVAAQSHADGERFVRLGASPEQVREVGNLKFDVAVPDNLAAFAATCRGHSGVRPVWIAASTHEDEEPAVLSIHRRLRAHFPDLLLLWAPRHPERFRIVADNARLAGWNVSTRSRQQWPQADDAVFVVDTLGELMSFYACADVAFVGGSLQAIGGHNLLEPAATGTAIVTGPHLHNFVEIAQRLEDAGALRVVADADAVYDAVAELLADPASRERMTTAGRALVETGRGALARTMELLQPLLPSAAE</sequence>
<evidence type="ECO:0000313" key="12">
    <source>
        <dbReference type="EMBL" id="GAA5082125.1"/>
    </source>
</evidence>
<name>A0ABP9LTZ0_9GAMM</name>
<evidence type="ECO:0000256" key="7">
    <source>
        <dbReference type="ARBA" id="ARBA00031445"/>
    </source>
</evidence>
<evidence type="ECO:0000256" key="9">
    <source>
        <dbReference type="RuleBase" id="RU365103"/>
    </source>
</evidence>
<comment type="subcellular location">
    <subcellularLocation>
        <location evidence="1">Cell envelope</location>
    </subcellularLocation>
    <subcellularLocation>
        <location evidence="9">Cell membrane</location>
    </subcellularLocation>
</comment>
<comment type="caution">
    <text evidence="12">The sequence shown here is derived from an EMBL/GenBank/DDBJ whole genome shotgun (WGS) entry which is preliminary data.</text>
</comment>
<dbReference type="Proteomes" id="UP001501083">
    <property type="component" value="Unassembled WGS sequence"/>
</dbReference>
<comment type="similarity">
    <text evidence="9">Belongs to the glycosyltransferase group 1 family.</text>
</comment>
<feature type="transmembrane region" description="Helical" evidence="9">
    <location>
        <begin position="51"/>
        <end position="70"/>
    </location>
</feature>
<dbReference type="GO" id="GO:0016740">
    <property type="term" value="F:transferase activity"/>
    <property type="evidence" value="ECO:0007669"/>
    <property type="project" value="UniProtKB-KW"/>
</dbReference>
<keyword evidence="9" id="KW-0812">Transmembrane</keyword>
<dbReference type="SUPFAM" id="SSF53756">
    <property type="entry name" value="UDP-Glycosyltransferase/glycogen phosphorylase"/>
    <property type="match status" value="1"/>
</dbReference>
<keyword evidence="9" id="KW-0472">Membrane</keyword>
<comment type="catalytic activity">
    <reaction evidence="8 9">
        <text>lipid IVA (E. coli) + CMP-3-deoxy-beta-D-manno-octulosonate = alpha-Kdo-(2-&gt;6)-lipid IVA (E. coli) + CMP + H(+)</text>
        <dbReference type="Rhea" id="RHEA:28066"/>
        <dbReference type="ChEBI" id="CHEBI:15378"/>
        <dbReference type="ChEBI" id="CHEBI:58603"/>
        <dbReference type="ChEBI" id="CHEBI:60364"/>
        <dbReference type="ChEBI" id="CHEBI:60377"/>
        <dbReference type="ChEBI" id="CHEBI:85987"/>
        <dbReference type="EC" id="2.4.99.12"/>
    </reaction>
</comment>
<keyword evidence="9" id="KW-0448">Lipopolysaccharide biosynthesis</keyword>
<evidence type="ECO:0000256" key="6">
    <source>
        <dbReference type="ARBA" id="ARBA00022679"/>
    </source>
</evidence>
<keyword evidence="9" id="KW-1003">Cell membrane</keyword>
<dbReference type="Gene3D" id="3.40.50.11720">
    <property type="entry name" value="3-Deoxy-D-manno-octulosonic-acid transferase, N-terminal domain"/>
    <property type="match status" value="1"/>
</dbReference>
<dbReference type="PANTHER" id="PTHR42755:SF1">
    <property type="entry name" value="3-DEOXY-D-MANNO-OCTULOSONIC ACID TRANSFERASE, MITOCHONDRIAL-RELATED"/>
    <property type="match status" value="1"/>
</dbReference>
<dbReference type="InterPro" id="IPR039901">
    <property type="entry name" value="Kdotransferase"/>
</dbReference>
<evidence type="ECO:0000256" key="3">
    <source>
        <dbReference type="ARBA" id="ARBA00012621"/>
    </source>
</evidence>
<proteinExistence type="inferred from homology"/>
<keyword evidence="9" id="KW-1133">Transmembrane helix</keyword>
<dbReference type="InterPro" id="IPR038107">
    <property type="entry name" value="Glycos_transf_N_sf"/>
</dbReference>
<comment type="function">
    <text evidence="9">Involved in lipopolysaccharide (LPS) biosynthesis. Catalyzes the transfer of 3-deoxy-D-manno-octulosonate (Kdo) residue(s) from CMP-Kdo to lipid IV(A), the tetraacyldisaccharide-1,4'-bisphosphate precursor of lipid A.</text>
</comment>